<dbReference type="EMBL" id="GEZM01010168">
    <property type="protein sequence ID" value="JAV94167.1"/>
    <property type="molecule type" value="Transcribed_RNA"/>
</dbReference>
<sequence>MLISILRFRFYPSWCNCKVQRKIIVSGTREGTRKREMARVNQTGVIKTSTKVLFASTVNSSKRRKRWEVCGETGIKCHVAPHQAVGTVPKMFNVIAYWCSNSNLTFVTTTEVIKR</sequence>
<proteinExistence type="predicted"/>
<evidence type="ECO:0000313" key="1">
    <source>
        <dbReference type="EMBL" id="JAV94167.1"/>
    </source>
</evidence>
<organism evidence="1">
    <name type="scientific">Photinus pyralis</name>
    <name type="common">Common eastern firefly</name>
    <name type="synonym">Lampyris pyralis</name>
    <dbReference type="NCBI Taxonomy" id="7054"/>
    <lineage>
        <taxon>Eukaryota</taxon>
        <taxon>Metazoa</taxon>
        <taxon>Ecdysozoa</taxon>
        <taxon>Arthropoda</taxon>
        <taxon>Hexapoda</taxon>
        <taxon>Insecta</taxon>
        <taxon>Pterygota</taxon>
        <taxon>Neoptera</taxon>
        <taxon>Endopterygota</taxon>
        <taxon>Coleoptera</taxon>
        <taxon>Polyphaga</taxon>
        <taxon>Elateriformia</taxon>
        <taxon>Elateroidea</taxon>
        <taxon>Lampyridae</taxon>
        <taxon>Lampyrinae</taxon>
        <taxon>Photinus</taxon>
    </lineage>
</organism>
<protein>
    <submittedName>
        <fullName evidence="1">Uncharacterized protein</fullName>
    </submittedName>
</protein>
<dbReference type="AlphaFoldDB" id="A0A1Y1NEU1"/>
<name>A0A1Y1NEU1_PHOPY</name>
<accession>A0A1Y1NEU1</accession>
<reference evidence="1" key="1">
    <citation type="journal article" date="2016" name="Sci. Rep.">
        <title>Molecular characterization of firefly nuptial gifts: a multi-omics approach sheds light on postcopulatory sexual selection.</title>
        <authorList>
            <person name="Al-Wathiqui N."/>
            <person name="Fallon T.R."/>
            <person name="South A."/>
            <person name="Weng J.K."/>
            <person name="Lewis S.M."/>
        </authorList>
    </citation>
    <scope>NUCLEOTIDE SEQUENCE</scope>
</reference>